<sequence>MKLFDITIYGRRCSNNRNRSMAVPQNFESFVHDCEVLFQDYVSLALILQEDRKKQNVLGRQIVGFNEDQWSKHRPVSRLCIPGTDFTRRQKETECLRSTDCWFQRRSVEQTPLINSDDVTKLMEDDVINNMMADAGISPVSRLCIPGTDFTRRQKETECLRSTDCWFQRRSVEQTPLINSDDVTKLMEDDVINNMMADAGISPVSRLCIPGTDFTRRQKETECLRSTDCWFQRRSVEPTPLINSDDVTKLMEDDVINNMMADAGISPVSRLCIPGTDFTRRQKETECLRSTDCWFQRRSVEPTPLINSDDVTKLMEDDVINNMMADAGISPVSRLCIPGTDFTRRQKETECLRSTDCWFQRRSVEPTPLINSDDVTKLMEDDVINNMMADAGISPVSRLCIPGTDFTRRQKETECLRSTDCWFQRRSVEPTPLINSDDVTKLMEDDVINNMMADAGISPLSRLCIPGTDFTRRQKETECLRSTDCWFQRRSVEQTPVHSHFEGPLPPVSRLCIPGTDFTRRQKETECLRSTDCWFQRRSVEPTPLINSDDVTKLMEDDVINNMMADAGISYTLNENTKNSIIKGLIMHGSTVTKKKTFLFQDYVSLALILQEDRKKQNVLGRQIVGFNEDQWSQHRPVSRLCIPGTDFTRRQKETECLRSTDCWFQRRSVEPTPLINSDDVTKLMEDDVINNMMADAGISRGSNNRNRSMAVPQNFESFVHDCEVLFQDYVSLALILQEDRKKQNVLGRQIVGFNEDQWSQHRPVSRLCIPGTDFTRRQKETECLRSTDCWFQRRSVEPTPLINSDDVTKLMEDDVINNMMADAGISPVSRLCIPGTDFTRRQKETECLRSTDCWFQRRSVEPTPLINSDDVTKLMEDDVINNMMADAGISPLSRLCIPGTDFTRRQKETECLRSTDCWFQRRSVEPTPLINSDDVTKLMEDDVINNMMADAGISYTLNENTKNSIIKGLIMHGSTVTKKKHV</sequence>
<organism evidence="1 2">
    <name type="scientific">Mytilus coruscus</name>
    <name type="common">Sea mussel</name>
    <dbReference type="NCBI Taxonomy" id="42192"/>
    <lineage>
        <taxon>Eukaryota</taxon>
        <taxon>Metazoa</taxon>
        <taxon>Spiralia</taxon>
        <taxon>Lophotrochozoa</taxon>
        <taxon>Mollusca</taxon>
        <taxon>Bivalvia</taxon>
        <taxon>Autobranchia</taxon>
        <taxon>Pteriomorphia</taxon>
        <taxon>Mytilida</taxon>
        <taxon>Mytiloidea</taxon>
        <taxon>Mytilidae</taxon>
        <taxon>Mytilinae</taxon>
        <taxon>Mytilus</taxon>
    </lineage>
</organism>
<dbReference type="GO" id="GO:0004822">
    <property type="term" value="F:isoleucine-tRNA ligase activity"/>
    <property type="evidence" value="ECO:0007669"/>
    <property type="project" value="UniProtKB-EC"/>
</dbReference>
<accession>A0A6J8DBG5</accession>
<dbReference type="Proteomes" id="UP000507470">
    <property type="component" value="Unassembled WGS sequence"/>
</dbReference>
<protein>
    <submittedName>
        <fullName evidence="1">IARS</fullName>
        <ecNumber evidence="1">6.1.1.5</ecNumber>
    </submittedName>
</protein>
<gene>
    <name evidence="1" type="ORF">MCOR_38980</name>
</gene>
<proteinExistence type="predicted"/>
<dbReference type="EC" id="6.1.1.5" evidence="1"/>
<dbReference type="AlphaFoldDB" id="A0A6J8DBG5"/>
<evidence type="ECO:0000313" key="1">
    <source>
        <dbReference type="EMBL" id="CAC5405269.1"/>
    </source>
</evidence>
<keyword evidence="2" id="KW-1185">Reference proteome</keyword>
<keyword evidence="1" id="KW-0436">Ligase</keyword>
<dbReference type="EMBL" id="CACVKT020007119">
    <property type="protein sequence ID" value="CAC5405269.1"/>
    <property type="molecule type" value="Genomic_DNA"/>
</dbReference>
<name>A0A6J8DBG5_MYTCO</name>
<reference evidence="1 2" key="1">
    <citation type="submission" date="2020-06" db="EMBL/GenBank/DDBJ databases">
        <authorList>
            <person name="Li R."/>
            <person name="Bekaert M."/>
        </authorList>
    </citation>
    <scope>NUCLEOTIDE SEQUENCE [LARGE SCALE GENOMIC DNA]</scope>
    <source>
        <strain evidence="2">wild</strain>
    </source>
</reference>
<evidence type="ECO:0000313" key="2">
    <source>
        <dbReference type="Proteomes" id="UP000507470"/>
    </source>
</evidence>